<dbReference type="PANTHER" id="PTHR31362:SF0">
    <property type="entry name" value="EXOSTOSIN DOMAIN-CONTAINING PROTEIN-RELATED"/>
    <property type="match status" value="1"/>
</dbReference>
<dbReference type="AlphaFoldDB" id="A0A1Y1SHN2"/>
<dbReference type="STRING" id="1317117.ATO7_04690"/>
<evidence type="ECO:0000313" key="2">
    <source>
        <dbReference type="Proteomes" id="UP000192342"/>
    </source>
</evidence>
<organism evidence="1 2">
    <name type="scientific">Oceanococcus atlanticus</name>
    <dbReference type="NCBI Taxonomy" id="1317117"/>
    <lineage>
        <taxon>Bacteria</taxon>
        <taxon>Pseudomonadati</taxon>
        <taxon>Pseudomonadota</taxon>
        <taxon>Gammaproteobacteria</taxon>
        <taxon>Chromatiales</taxon>
        <taxon>Oceanococcaceae</taxon>
        <taxon>Oceanococcus</taxon>
    </lineage>
</organism>
<dbReference type="Proteomes" id="UP000192342">
    <property type="component" value="Unassembled WGS sequence"/>
</dbReference>
<comment type="caution">
    <text evidence="1">The sequence shown here is derived from an EMBL/GenBank/DDBJ whole genome shotgun (WGS) entry which is preliminary data.</text>
</comment>
<reference evidence="1 2" key="1">
    <citation type="submission" date="2013-04" db="EMBL/GenBank/DDBJ databases">
        <title>Oceanococcus atlanticus 22II-S10r2 Genome Sequencing.</title>
        <authorList>
            <person name="Lai Q."/>
            <person name="Li G."/>
            <person name="Shao Z."/>
        </authorList>
    </citation>
    <scope>NUCLEOTIDE SEQUENCE [LARGE SCALE GENOMIC DNA]</scope>
    <source>
        <strain evidence="1 2">22II-S10r2</strain>
    </source>
</reference>
<keyword evidence="2" id="KW-1185">Reference proteome</keyword>
<accession>A0A1Y1SHN2</accession>
<protein>
    <recommendedName>
        <fullName evidence="3">DUF288 domain-containing protein</fullName>
    </recommendedName>
</protein>
<evidence type="ECO:0000313" key="1">
    <source>
        <dbReference type="EMBL" id="ORE89147.1"/>
    </source>
</evidence>
<sequence>MSTALVVTTINAPNPVMRDLLSACQKSGVDFVIVGDRKSPTDFSLPGATYMDIEAQHTAFGAFSQQLPLGHYARKNVGYLHALRDGAKWIVETDDDNFPLGNFLDHPEAGSARVLSAKNDHAWLNVYDYFAPTAPVWPRGLPLDRVLGCDQVDEHQASNAPVLVQGLAQDNPDVDAVFRLTRPLPVRFAEEATAVVLSENVWCPFNSQNTWWQRRLAPLMYLPSYCSFRMTDIWRSFVAQRCLWAQGLQVTFVAPSVRQERNEHDLMRDFADEVPGYLHNDRIRERLSALSLSGDMHTDLLSCYQALVGEGLVDSAEVPLVKSWLDELSRLGL</sequence>
<dbReference type="RefSeq" id="WP_083560002.1">
    <property type="nucleotide sequence ID" value="NZ_AQQV01000001.1"/>
</dbReference>
<proteinExistence type="predicted"/>
<evidence type="ECO:0008006" key="3">
    <source>
        <dbReference type="Google" id="ProtNLM"/>
    </source>
</evidence>
<dbReference type="InterPro" id="IPR005049">
    <property type="entry name" value="STL-like"/>
</dbReference>
<dbReference type="EMBL" id="AQQV01000001">
    <property type="protein sequence ID" value="ORE89147.1"/>
    <property type="molecule type" value="Genomic_DNA"/>
</dbReference>
<name>A0A1Y1SHN2_9GAMM</name>
<dbReference type="OrthoDB" id="5593708at2"/>
<dbReference type="PANTHER" id="PTHR31362">
    <property type="entry name" value="GLYCOSYLTRANSFERASE STELLO1-RELATED"/>
    <property type="match status" value="1"/>
</dbReference>
<gene>
    <name evidence="1" type="ORF">ATO7_04690</name>
</gene>
<dbReference type="Pfam" id="PF03385">
    <property type="entry name" value="STELLO"/>
    <property type="match status" value="1"/>
</dbReference>